<gene>
    <name evidence="2" type="ORF">SAMN05421766_11151</name>
</gene>
<accession>A0ABY1L1Q0</accession>
<dbReference type="EMBL" id="FTOB01000011">
    <property type="protein sequence ID" value="SIT12025.1"/>
    <property type="molecule type" value="Genomic_DNA"/>
</dbReference>
<reference evidence="2 3" key="1">
    <citation type="submission" date="2017-01" db="EMBL/GenBank/DDBJ databases">
        <authorList>
            <person name="Varghese N."/>
            <person name="Submissions S."/>
        </authorList>
    </citation>
    <scope>NUCLEOTIDE SEQUENCE [LARGE SCALE GENOMIC DNA]</scope>
    <source>
        <strain evidence="2 3">DSM 2061</strain>
    </source>
</reference>
<sequence>MPALLAIAVTVANNMKKHIQNRKVLLRFGYLGSFLLISLYSCIMQKPYSAKITKFQPSFWGEIKENNLKRIADTTEILITGKVYDYDRPEGGISVIFISKENKRKFKTVTDSKGHFQINIVNGLYNIQLIPYKYGKTPSLNFENLNFKSGEIRELIIYTESSAETVSMDTIFESKRAYNEYLKRQ</sequence>
<keyword evidence="1" id="KW-1133">Transmembrane helix</keyword>
<evidence type="ECO:0000256" key="1">
    <source>
        <dbReference type="SAM" id="Phobius"/>
    </source>
</evidence>
<protein>
    <recommendedName>
        <fullName evidence="4">CarboxypepD_reg-like domain-containing protein</fullName>
    </recommendedName>
</protein>
<keyword evidence="1" id="KW-0812">Transmembrane</keyword>
<keyword evidence="1" id="KW-0472">Membrane</keyword>
<organism evidence="2 3">
    <name type="scientific">Zobellia uliginosa</name>
    <dbReference type="NCBI Taxonomy" id="143224"/>
    <lineage>
        <taxon>Bacteria</taxon>
        <taxon>Pseudomonadati</taxon>
        <taxon>Bacteroidota</taxon>
        <taxon>Flavobacteriia</taxon>
        <taxon>Flavobacteriales</taxon>
        <taxon>Flavobacteriaceae</taxon>
        <taxon>Zobellia</taxon>
    </lineage>
</organism>
<evidence type="ECO:0008006" key="4">
    <source>
        <dbReference type="Google" id="ProtNLM"/>
    </source>
</evidence>
<keyword evidence="3" id="KW-1185">Reference proteome</keyword>
<dbReference type="Proteomes" id="UP000185728">
    <property type="component" value="Unassembled WGS sequence"/>
</dbReference>
<name>A0ABY1L1Q0_9FLAO</name>
<evidence type="ECO:0000313" key="3">
    <source>
        <dbReference type="Proteomes" id="UP000185728"/>
    </source>
</evidence>
<feature type="transmembrane region" description="Helical" evidence="1">
    <location>
        <begin position="24"/>
        <end position="43"/>
    </location>
</feature>
<evidence type="ECO:0000313" key="2">
    <source>
        <dbReference type="EMBL" id="SIT12025.1"/>
    </source>
</evidence>
<comment type="caution">
    <text evidence="2">The sequence shown here is derived from an EMBL/GenBank/DDBJ whole genome shotgun (WGS) entry which is preliminary data.</text>
</comment>
<proteinExistence type="predicted"/>